<dbReference type="Pfam" id="PF12086">
    <property type="entry name" value="DUF3563"/>
    <property type="match status" value="1"/>
</dbReference>
<proteinExistence type="predicted"/>
<sequence>MFAYLLEKLGNWFERSEQRRLDDYLAGSADAVEIERRLRRLDKNGYSG</sequence>
<evidence type="ECO:0008006" key="3">
    <source>
        <dbReference type="Google" id="ProtNLM"/>
    </source>
</evidence>
<dbReference type="InterPro" id="IPR021946">
    <property type="entry name" value="DUF3563"/>
</dbReference>
<organism evidence="1 2">
    <name type="scientific">Paraburkholderia humisilvae</name>
    <dbReference type="NCBI Taxonomy" id="627669"/>
    <lineage>
        <taxon>Bacteria</taxon>
        <taxon>Pseudomonadati</taxon>
        <taxon>Pseudomonadota</taxon>
        <taxon>Betaproteobacteria</taxon>
        <taxon>Burkholderiales</taxon>
        <taxon>Burkholderiaceae</taxon>
        <taxon>Paraburkholderia</taxon>
    </lineage>
</organism>
<gene>
    <name evidence="1" type="ORF">LMG29542_08494</name>
</gene>
<protein>
    <recommendedName>
        <fullName evidence="3">DUF3563 domain-containing protein</fullName>
    </recommendedName>
</protein>
<dbReference type="Proteomes" id="UP000494363">
    <property type="component" value="Unassembled WGS sequence"/>
</dbReference>
<dbReference type="RefSeq" id="WP_175233477.1">
    <property type="nucleotide sequence ID" value="NZ_CADIKH010000266.1"/>
</dbReference>
<accession>A0A6J5FBK9</accession>
<name>A0A6J5FBK9_9BURK</name>
<dbReference type="AlphaFoldDB" id="A0A6J5FBK9"/>
<evidence type="ECO:0000313" key="1">
    <source>
        <dbReference type="EMBL" id="CAB3775112.1"/>
    </source>
</evidence>
<keyword evidence="2" id="KW-1185">Reference proteome</keyword>
<evidence type="ECO:0000313" key="2">
    <source>
        <dbReference type="Proteomes" id="UP000494363"/>
    </source>
</evidence>
<reference evidence="1 2" key="1">
    <citation type="submission" date="2020-04" db="EMBL/GenBank/DDBJ databases">
        <authorList>
            <person name="De Canck E."/>
        </authorList>
    </citation>
    <scope>NUCLEOTIDE SEQUENCE [LARGE SCALE GENOMIC DNA]</scope>
    <source>
        <strain evidence="1 2">LMG 29542</strain>
    </source>
</reference>
<dbReference type="EMBL" id="CADIKH010000266">
    <property type="protein sequence ID" value="CAB3775112.1"/>
    <property type="molecule type" value="Genomic_DNA"/>
</dbReference>